<name>A0A8T1WBM2_9STRA</name>
<feature type="region of interest" description="Disordered" evidence="4">
    <location>
        <begin position="1"/>
        <end position="37"/>
    </location>
</feature>
<dbReference type="Pfam" id="PF17135">
    <property type="entry name" value="Ribosomal_L18"/>
    <property type="match status" value="1"/>
</dbReference>
<dbReference type="InterPro" id="IPR021131">
    <property type="entry name" value="Ribosomal_uL15/eL18"/>
</dbReference>
<feature type="region of interest" description="Disordered" evidence="4">
    <location>
        <begin position="2012"/>
        <end position="2031"/>
    </location>
</feature>
<keyword evidence="7" id="KW-1185">Reference proteome</keyword>
<dbReference type="GO" id="GO:1990904">
    <property type="term" value="C:ribonucleoprotein complex"/>
    <property type="evidence" value="ECO:0007669"/>
    <property type="project" value="UniProtKB-KW"/>
</dbReference>
<dbReference type="PANTHER" id="PTHR44099">
    <property type="entry name" value="RABCONNECTIN-3B, ISOFORM A"/>
    <property type="match status" value="1"/>
</dbReference>
<feature type="domain" description="Large ribosomal subunit protein uL15/eL18" evidence="5">
    <location>
        <begin position="23"/>
        <end position="78"/>
    </location>
</feature>
<evidence type="ECO:0000256" key="2">
    <source>
        <dbReference type="ARBA" id="ARBA00023274"/>
    </source>
</evidence>
<dbReference type="SMART" id="SM00320">
    <property type="entry name" value="WD40"/>
    <property type="match status" value="4"/>
</dbReference>
<feature type="region of interest" description="Disordered" evidence="4">
    <location>
        <begin position="271"/>
        <end position="304"/>
    </location>
</feature>
<dbReference type="PANTHER" id="PTHR44099:SF4">
    <property type="entry name" value="RABCONNECTIN-3B, ISOFORM A"/>
    <property type="match status" value="1"/>
</dbReference>
<dbReference type="Pfam" id="PF00400">
    <property type="entry name" value="WD40"/>
    <property type="match status" value="1"/>
</dbReference>
<feature type="region of interest" description="Disordered" evidence="4">
    <location>
        <begin position="1108"/>
        <end position="1146"/>
    </location>
</feature>
<gene>
    <name evidence="6" type="ORF">PHYPSEUDO_006855</name>
</gene>
<dbReference type="EMBL" id="JAGDFM010000028">
    <property type="protein sequence ID" value="KAG7390736.1"/>
    <property type="molecule type" value="Genomic_DNA"/>
</dbReference>
<evidence type="ECO:0000259" key="5">
    <source>
        <dbReference type="Pfam" id="PF17135"/>
    </source>
</evidence>
<proteinExistence type="predicted"/>
<sequence length="2045" mass="221974">MGIDLAAGGRDTSGPPHGRQVHRHRAYQSNTNQAPPSLGKVARFMQKHEGKIAIMAGTGTDDTRLLNTPKLSVVALNFPSWPVLTSSRLAMKLTTSTTIKRAYSPCLKAHTTSSLQTTVLTNCELAQLNHLPESYLNESSHYWLHPRSLKSDPYDRRRFNQFGGRSAASSTSSTRSLAASGLAYVVLSRPLYPSRRCLLSGSLRSSRNPRFCVAPSTYTSAHMVRKTASWRTPVDTRDVRQQYRATGKDVVVPLVLWNEPPHVEVSSLHVLQLPSSQPSQNSSTFATEEDREADNDEEDDEKDTRTQLCVFAGTVDGVVLYWRFEADVVAQVNMLVFLGNDGGGHPVVGIVSGTDEWGQSTLISATRDGALARWQLPNGACAEANASVAKELAPLLGLEMLGNRRFAVVVSEESRLMVLDTWRMQLLYCLDTAQEQIRRSIAVGELQMPRPKSPRPRLVRSSSGSGIDTGLGTPGEQLRTDSPSMNARVSPSRQSIAGGSPDSRRIATFLPSSGIVEHHTQRWDAVVLSLGAEGLVKCFLWTQPRGSTSGTPFGISEGGGGSASVAWGFRWVQRSSWVVSWADQAEDITCSQSTSLKDGDNMNPQTALMGSIKNSYFPLSVHVSPDSSLVLLIWKTRFVILKRKWLCPLELRTDGQPSTESFGKPRTNTGVGSCRIAPSEFIRQAATTYYGSKYLTSCSAGVGCGTVYWENGEFLDDGNIVLWTNNGHVFQFMTAESAADPAGKFFIFTKDQDQLVPRSDSKVLRVIDKAMYVTSMDRCKCCDLLVHKDKCQQTKPKKSITSLTGRRQQSGYTSCMKTGSSSSGLNLEVVHMCHRGTLGLWTMPAVRVPSPRRLIPSRGNIVAPRVPPAERVRFHSLTDGFEVAATAAQGDNADDETRHSSHRRGCLTHFILGREETQTSSTYEVVRRAGMRRKRQQGLNDALANSTGSGASIASAAAAVMATNVLASALTGRGGSPGGGDEPGQLEADESEQRKPELSSYRYLLDIPIIVKGFSDGILYIGLLSQEHLPSKAGDTTKDAATLLKCHSGRVTALAHSFWGPGAAAISSSATASSSNPNQASVEEMYFGTETNPFYKSRFPDPTLKKITGNRHLSINSGERARRSSLNIETSDGSGGSNNGLTRETSRNSQSSIKFMVFSGGTDGVLRVIELVLYSSAANAVADGLVQHEARVLQRFRNHRGAIQQISISPLKRGTVGADEEDWSIKYPDRLVATVGVDHKIVIYAPQYSRHPSTRRSFIRDSPAARSDGVEWESVLELAEHGDRICNLDWHLERGLFYVECEDRMVYVWSADTGILERTIPCALLYGGGNASGERVADALSPAGCSLVENSTLIIGNAAVQLIEFGVLRSAEQLKNNWTSYYSSLFQNDGNAVKLGVNDLQSTPPSVYATGSMELFMLSLLLSWGATPAIDQSCQIILGIEPAHALYSCALQDFVSGALTIPVPWTTPIVAPLVGMVSPVISGTLLDHSVTPSVPAFARNWQHSSALSASIALGVVSLCMSCMEYKHPRFGNGSASPTNKEEFQVLWSQLITQHSVVLPECVAQFREPALEELAAFGFDSCEYTQLAARTLLSGVIKRLHPAERSILSAEYSAKLHWEMVRLETETGSSFLGTVGSVGTSGGASSSSQPSGSSATSGSGNSASATSDSSTMSFSLVVERLGSLVLLMSMIGTYFPGEISPAGAREVCDVLVFLLKAPERFVASVSAELLTKGLMLFRPHLVDLSSLIVQLLLIDMREKQRTAQSDDGDEVATGPGGSLANFNEGGTGGSNAAMSLLVEVGAYESAFVLGLLQQEMHNHDRPPGFHESILLYMMELINTHYLLMCRHLPAFVDTVMACLDPTKPERRRRCLPLSTRCLHSLVRRFPMVDFHKETQRLALGAMEAVIVIYDLRTATKWRVLDGHASAVSAVRFRSDGQVLVSYAARDGSVRWWNSGNAGLFGGMLKMHQSCLKEHKLTALKENASGGAPSSMGGASAGLKQIIQTCRFHFLTRKDNPGDGNSSSSSDQPKHILRLTREDASQVQFLL</sequence>
<evidence type="ECO:0000256" key="3">
    <source>
        <dbReference type="PROSITE-ProRule" id="PRU00221"/>
    </source>
</evidence>
<comment type="caution">
    <text evidence="6">The sequence shown here is derived from an EMBL/GenBank/DDBJ whole genome shotgun (WGS) entry which is preliminary data.</text>
</comment>
<feature type="region of interest" description="Disordered" evidence="4">
    <location>
        <begin position="1641"/>
        <end position="1667"/>
    </location>
</feature>
<accession>A0A8T1WBM2</accession>
<keyword evidence="2" id="KW-0687">Ribonucleoprotein</keyword>
<dbReference type="OrthoDB" id="338622at2759"/>
<feature type="region of interest" description="Disordered" evidence="4">
    <location>
        <begin position="1762"/>
        <end position="1784"/>
    </location>
</feature>
<dbReference type="InterPro" id="IPR049916">
    <property type="entry name" value="WDR72-like"/>
</dbReference>
<feature type="compositionally biased region" description="Gly residues" evidence="4">
    <location>
        <begin position="972"/>
        <end position="982"/>
    </location>
</feature>
<evidence type="ECO:0000256" key="4">
    <source>
        <dbReference type="SAM" id="MobiDB-lite"/>
    </source>
</evidence>
<feature type="region of interest" description="Disordered" evidence="4">
    <location>
        <begin position="972"/>
        <end position="994"/>
    </location>
</feature>
<feature type="compositionally biased region" description="Polar residues" evidence="4">
    <location>
        <begin position="480"/>
        <end position="497"/>
    </location>
</feature>
<evidence type="ECO:0000313" key="6">
    <source>
        <dbReference type="EMBL" id="KAG7390736.1"/>
    </source>
</evidence>
<evidence type="ECO:0000256" key="1">
    <source>
        <dbReference type="ARBA" id="ARBA00022980"/>
    </source>
</evidence>
<feature type="repeat" description="WD" evidence="3">
    <location>
        <begin position="1919"/>
        <end position="1952"/>
    </location>
</feature>
<keyword evidence="3" id="KW-0853">WD repeat</keyword>
<evidence type="ECO:0000313" key="7">
    <source>
        <dbReference type="Proteomes" id="UP000694044"/>
    </source>
</evidence>
<dbReference type="InterPro" id="IPR001680">
    <property type="entry name" value="WD40_rpt"/>
</dbReference>
<feature type="compositionally biased region" description="Acidic residues" evidence="4">
    <location>
        <begin position="287"/>
        <end position="301"/>
    </location>
</feature>
<dbReference type="GO" id="GO:0005737">
    <property type="term" value="C:cytoplasm"/>
    <property type="evidence" value="ECO:0007669"/>
    <property type="project" value="TreeGrafter"/>
</dbReference>
<keyword evidence="1" id="KW-0689">Ribosomal protein</keyword>
<dbReference type="Proteomes" id="UP000694044">
    <property type="component" value="Unassembled WGS sequence"/>
</dbReference>
<feature type="compositionally biased region" description="Low complexity" evidence="4">
    <location>
        <begin position="271"/>
        <end position="283"/>
    </location>
</feature>
<protein>
    <recommendedName>
        <fullName evidence="5">Large ribosomal subunit protein uL15/eL18 domain-containing protein</fullName>
    </recommendedName>
</protein>
<reference evidence="6" key="1">
    <citation type="submission" date="2021-02" db="EMBL/GenBank/DDBJ databases">
        <authorList>
            <person name="Palmer J.M."/>
        </authorList>
    </citation>
    <scope>NUCLEOTIDE SEQUENCE</scope>
    <source>
        <strain evidence="6">SCRP734</strain>
    </source>
</reference>
<feature type="region of interest" description="Disordered" evidence="4">
    <location>
        <begin position="445"/>
        <end position="503"/>
    </location>
</feature>
<dbReference type="GO" id="GO:0005840">
    <property type="term" value="C:ribosome"/>
    <property type="evidence" value="ECO:0007669"/>
    <property type="project" value="UniProtKB-KW"/>
</dbReference>
<dbReference type="PROSITE" id="PS50082">
    <property type="entry name" value="WD_REPEATS_2"/>
    <property type="match status" value="1"/>
</dbReference>
<organism evidence="6 7">
    <name type="scientific">Phytophthora pseudosyringae</name>
    <dbReference type="NCBI Taxonomy" id="221518"/>
    <lineage>
        <taxon>Eukaryota</taxon>
        <taxon>Sar</taxon>
        <taxon>Stramenopiles</taxon>
        <taxon>Oomycota</taxon>
        <taxon>Peronosporomycetes</taxon>
        <taxon>Peronosporales</taxon>
        <taxon>Peronosporaceae</taxon>
        <taxon>Phytophthora</taxon>
    </lineage>
</organism>